<name>A0A3M7P8H9_BRAPC</name>
<dbReference type="Proteomes" id="UP000276133">
    <property type="component" value="Unassembled WGS sequence"/>
</dbReference>
<keyword evidence="2" id="KW-1185">Reference proteome</keyword>
<organism evidence="1 2">
    <name type="scientific">Brachionus plicatilis</name>
    <name type="common">Marine rotifer</name>
    <name type="synonym">Brachionus muelleri</name>
    <dbReference type="NCBI Taxonomy" id="10195"/>
    <lineage>
        <taxon>Eukaryota</taxon>
        <taxon>Metazoa</taxon>
        <taxon>Spiralia</taxon>
        <taxon>Gnathifera</taxon>
        <taxon>Rotifera</taxon>
        <taxon>Eurotatoria</taxon>
        <taxon>Monogononta</taxon>
        <taxon>Pseudotrocha</taxon>
        <taxon>Ploima</taxon>
        <taxon>Brachionidae</taxon>
        <taxon>Brachionus</taxon>
    </lineage>
</organism>
<sequence length="89" mass="10183">MKVTDPKLRYKTNTRDYANTRDYINVNKKNTFIFYSLITTGSSDKNLKLKTSLCMLDLWKTESHEASLMRGIKGDGIPGQNRFGAIVTF</sequence>
<dbReference type="AlphaFoldDB" id="A0A3M7P8H9"/>
<comment type="caution">
    <text evidence="1">The sequence shown here is derived from an EMBL/GenBank/DDBJ whole genome shotgun (WGS) entry which is preliminary data.</text>
</comment>
<reference evidence="1 2" key="1">
    <citation type="journal article" date="2018" name="Sci. Rep.">
        <title>Genomic signatures of local adaptation to the degree of environmental predictability in rotifers.</title>
        <authorList>
            <person name="Franch-Gras L."/>
            <person name="Hahn C."/>
            <person name="Garcia-Roger E.M."/>
            <person name="Carmona M.J."/>
            <person name="Serra M."/>
            <person name="Gomez A."/>
        </authorList>
    </citation>
    <scope>NUCLEOTIDE SEQUENCE [LARGE SCALE GENOMIC DNA]</scope>
    <source>
        <strain evidence="1">HYR1</strain>
    </source>
</reference>
<evidence type="ECO:0000313" key="2">
    <source>
        <dbReference type="Proteomes" id="UP000276133"/>
    </source>
</evidence>
<protein>
    <submittedName>
        <fullName evidence="1">Uncharacterized protein</fullName>
    </submittedName>
</protein>
<evidence type="ECO:0000313" key="1">
    <source>
        <dbReference type="EMBL" id="RMZ95303.1"/>
    </source>
</evidence>
<gene>
    <name evidence="1" type="ORF">BpHYR1_021783</name>
</gene>
<proteinExistence type="predicted"/>
<dbReference type="EMBL" id="REGN01012467">
    <property type="protein sequence ID" value="RMZ95303.1"/>
    <property type="molecule type" value="Genomic_DNA"/>
</dbReference>
<accession>A0A3M7P8H9</accession>